<organism evidence="1 2">
    <name type="scientific">Microcoleus anatoxicus PTRS2</name>
    <dbReference type="NCBI Taxonomy" id="2705321"/>
    <lineage>
        <taxon>Bacteria</taxon>
        <taxon>Bacillati</taxon>
        <taxon>Cyanobacteriota</taxon>
        <taxon>Cyanophyceae</taxon>
        <taxon>Oscillatoriophycideae</taxon>
        <taxon>Oscillatoriales</taxon>
        <taxon>Microcoleaceae</taxon>
        <taxon>Microcoleus</taxon>
        <taxon>Microcoleus anatoxicus</taxon>
    </lineage>
</organism>
<protein>
    <recommendedName>
        <fullName evidence="3">Secreted protein</fullName>
    </recommendedName>
</protein>
<reference evidence="1 2" key="1">
    <citation type="journal article" date="2020" name="Harmful Algae">
        <title>Molecular and morphological characterization of a novel dihydroanatoxin-a producing Microcoleus species (cyanobacteria) from the Russian River, California, USA.</title>
        <authorList>
            <person name="Conklin K.Y."/>
            <person name="Stancheva R."/>
            <person name="Otten T.G."/>
            <person name="Fadness R."/>
            <person name="Boyer G.L."/>
            <person name="Read B."/>
            <person name="Zhang X."/>
            <person name="Sheath R.G."/>
        </authorList>
    </citation>
    <scope>NUCLEOTIDE SEQUENCE [LARGE SCALE GENOMIC DNA]</scope>
    <source>
        <strain evidence="1 2">PTRS2</strain>
    </source>
</reference>
<name>A0ABU8YKE4_9CYAN</name>
<dbReference type="Proteomes" id="UP001384579">
    <property type="component" value="Unassembled WGS sequence"/>
</dbReference>
<accession>A0ABU8YKE4</accession>
<sequence length="174" mass="17179">MALPSSVFSLVSSAPAVGFSGSRSFVPYSVELVAAAVSAGVPVFVGCAAGVDAAARGFFPGARVFSAASFGSGRGSFAGRSVAVVRAVAAAGGLWVCFPSGVCPSGLAPSASSSRAFCGAGSGSWASLAFAVGLGVPCLVWCFAPPVVWGFSSLGDGWWFRSAPIPVGVQLSLF</sequence>
<gene>
    <name evidence="1" type="ORF">WMG39_08145</name>
</gene>
<keyword evidence="2" id="KW-1185">Reference proteome</keyword>
<evidence type="ECO:0000313" key="1">
    <source>
        <dbReference type="EMBL" id="MEK0184828.1"/>
    </source>
</evidence>
<comment type="caution">
    <text evidence="1">The sequence shown here is derived from an EMBL/GenBank/DDBJ whole genome shotgun (WGS) entry which is preliminary data.</text>
</comment>
<evidence type="ECO:0000313" key="2">
    <source>
        <dbReference type="Proteomes" id="UP001384579"/>
    </source>
</evidence>
<proteinExistence type="predicted"/>
<dbReference type="RefSeq" id="WP_340541378.1">
    <property type="nucleotide sequence ID" value="NZ_JBBLXS010000075.1"/>
</dbReference>
<dbReference type="EMBL" id="JBBLXS010000075">
    <property type="protein sequence ID" value="MEK0184828.1"/>
    <property type="molecule type" value="Genomic_DNA"/>
</dbReference>
<evidence type="ECO:0008006" key="3">
    <source>
        <dbReference type="Google" id="ProtNLM"/>
    </source>
</evidence>